<dbReference type="PROSITE" id="PS50948">
    <property type="entry name" value="PAN"/>
    <property type="match status" value="3"/>
</dbReference>
<keyword evidence="2" id="KW-0732">Signal</keyword>
<proteinExistence type="predicted"/>
<feature type="compositionally biased region" description="Basic and acidic residues" evidence="1">
    <location>
        <begin position="845"/>
        <end position="854"/>
    </location>
</feature>
<feature type="compositionally biased region" description="Low complexity" evidence="1">
    <location>
        <begin position="1325"/>
        <end position="1337"/>
    </location>
</feature>
<dbReference type="Pfam" id="PF00024">
    <property type="entry name" value="PAN_1"/>
    <property type="match status" value="2"/>
</dbReference>
<gene>
    <name evidence="4" type="ORF">DdX_10848</name>
</gene>
<protein>
    <submittedName>
        <fullName evidence="4">PAN domain-containing protein</fullName>
    </submittedName>
</protein>
<dbReference type="Gene3D" id="3.50.4.10">
    <property type="entry name" value="Hepatocyte Growth Factor"/>
    <property type="match status" value="3"/>
</dbReference>
<sequence length="1556" mass="170101">MRRTKKKIQPARTDPLLQCAPYSLLLFFLIIFSVSQPCSAACPTIFYAQAISHIKVAAMDFYYTRTGVPTTADCANYCGVRQFCRTAVYNHDARTCSLSYDKYIECSTTKQRYNTFHLTTDGADSLSMISCVEVCLKSNTLGSSPSSSTSSPHPSKSPYADGNEENTQWRRWSARNSAITASEAPKTLFSGSSKSDTVEKPASSIKDKIAFPPSVIPVRQIIPVNHPNYSLNSELPYPQTGSSSSGSSSLMTSSSGDSFKTIPLFPASRSLVGSHINVDGDPQSSGFLQAIQQLNKIAEKLAEKEREQGKSVENSSVNDTKDDPSDRKVMFKAGPLNIKEVFKGATSADEASRNQKNFSEERKNFNAEISGGQSVIRVFQNGTESKVHSGGFVKWLKPGETLKILSPKVNDNQNGTDVTIQGIPGKVPIQLITVAPELFDQTKKFASETKKTVTAEGQIKVAKAETENGSHSKTQNTEGTQAEQAKDKQNKGQESISRKEEKLEKPKQSSILLKKKNDIPQTELSKGYGPNSHIVVDGHILTQKEASELLNNERTSSTTTTTAAPWKPAGLIGEEVGSSSSSIEQDSGVKKNSNTGPESDKSEKTVSALQDEQGFMNTFFIQGLSSVFEKHNHDNSGIGQGKNLSALNDAIGTTTTTTAVPTTSTSASKTPIVCYRYISQQRLLYAEFRKGRNVTLNQCRCACAETWQNAPQDGSKEKGSPPRCKSLHYNEETRECFLNKADHTGKYDLIFDKKADYHYVSCDIPYLLNTATKMCGNDKKKSSKAKSPRESSKKSDKETSDSNSSSKTTPGSADESSAKKERPALSPKAHGTVLKGDTILSRNAVETDTKEEAKEIKDATTEMPTTQLNKVKDEEYSPKGEDSDLIIAETTTTQSTPTMHKIFKTNFTEPSVMLISSKPVEMAGTSTTSQTEIVTTDTPHPETSTTTTESSTSTTTTTTTTQSEVIKDATINGCFEVIHGYEMNNTAGGLERDVSLNECQCFCANSLSSRRYSFQCSSATYYPKERDCILNLGNRQSTPEVFIPHPSLDNLENRPTYVGLMCSPAKAVEMHVNDNYLNGCVKDLRSDEDNSLTTTTFIQTTTTPAAHTDDCFLELPNHVLEGTALAIETNVTVEECKCYCVDSDHRYGTACQSLQYYFDSQTCLLNKENRITDPDRFNYDSGSNVMHSYFDYRCHVEKVVLSAYIEQVCQTIVQISIKDLLSPAKNDPSLNIDDKSTEASKNGKQNDANKQKEHKPVSDAASLKTTKSHVKTTASTLSRKLRTTTSRPTASTTKPREPTELDDEESKDFKELKFESTAPPRTLESIASSTVSPSSAAQLDKKSLEASTKKPKGKKKKGPKASSIPELEENEEEEEEDASEEIEETQSPINSTLSTMAPTTASKSASTTASTAQITRDSTATSSAPSSEPSTTSTSSTSTVTTTTTPKPTTVTTTMTTTTTTFAYRDVGPCRYSALYQTYFAGKRQITKDPIEVGSPVQCFAACRALGCRSANLIQMDGRKLCVLYKDSIVDSRRTDVLSFDRASVHFDSIQCDDAE</sequence>
<feature type="region of interest" description="Disordered" evidence="1">
    <location>
        <begin position="303"/>
        <end position="329"/>
    </location>
</feature>
<feature type="compositionally biased region" description="Low complexity" evidence="1">
    <location>
        <begin position="1394"/>
        <end position="1452"/>
    </location>
</feature>
<dbReference type="Proteomes" id="UP001201812">
    <property type="component" value="Unassembled WGS sequence"/>
</dbReference>
<feature type="region of interest" description="Disordered" evidence="1">
    <location>
        <begin position="776"/>
        <end position="854"/>
    </location>
</feature>
<feature type="compositionally biased region" description="Acidic residues" evidence="1">
    <location>
        <begin position="1366"/>
        <end position="1384"/>
    </location>
</feature>
<accession>A0AAD4R530</accession>
<feature type="domain" description="Apple" evidence="3">
    <location>
        <begin position="1111"/>
        <end position="1194"/>
    </location>
</feature>
<feature type="compositionally biased region" description="Low complexity" evidence="1">
    <location>
        <begin position="925"/>
        <end position="961"/>
    </location>
</feature>
<feature type="compositionally biased region" description="Polar residues" evidence="1">
    <location>
        <begin position="471"/>
        <end position="483"/>
    </location>
</feature>
<evidence type="ECO:0000256" key="2">
    <source>
        <dbReference type="SAM" id="SignalP"/>
    </source>
</evidence>
<feature type="region of interest" description="Disordered" evidence="1">
    <location>
        <begin position="184"/>
        <end position="203"/>
    </location>
</feature>
<feature type="compositionally biased region" description="Basic and acidic residues" evidence="1">
    <location>
        <begin position="787"/>
        <end position="800"/>
    </location>
</feature>
<feature type="compositionally biased region" description="Basic and acidic residues" evidence="1">
    <location>
        <begin position="319"/>
        <end position="329"/>
    </location>
</feature>
<evidence type="ECO:0000313" key="4">
    <source>
        <dbReference type="EMBL" id="KAI1710173.1"/>
    </source>
</evidence>
<feature type="compositionally biased region" description="Basic residues" evidence="1">
    <location>
        <begin position="1349"/>
        <end position="1359"/>
    </location>
</feature>
<evidence type="ECO:0000313" key="5">
    <source>
        <dbReference type="Proteomes" id="UP001201812"/>
    </source>
</evidence>
<feature type="compositionally biased region" description="Basic and acidic residues" evidence="1">
    <location>
        <begin position="484"/>
        <end position="507"/>
    </location>
</feature>
<feature type="signal peptide" evidence="2">
    <location>
        <begin position="1"/>
        <end position="40"/>
    </location>
</feature>
<feature type="region of interest" description="Disordered" evidence="1">
    <location>
        <begin position="550"/>
        <end position="607"/>
    </location>
</feature>
<feature type="region of interest" description="Disordered" evidence="1">
    <location>
        <begin position="142"/>
        <end position="168"/>
    </location>
</feature>
<organism evidence="4 5">
    <name type="scientific">Ditylenchus destructor</name>
    <dbReference type="NCBI Taxonomy" id="166010"/>
    <lineage>
        <taxon>Eukaryota</taxon>
        <taxon>Metazoa</taxon>
        <taxon>Ecdysozoa</taxon>
        <taxon>Nematoda</taxon>
        <taxon>Chromadorea</taxon>
        <taxon>Rhabditida</taxon>
        <taxon>Tylenchina</taxon>
        <taxon>Tylenchomorpha</taxon>
        <taxon>Sphaerularioidea</taxon>
        <taxon>Anguinidae</taxon>
        <taxon>Anguininae</taxon>
        <taxon>Ditylenchus</taxon>
    </lineage>
</organism>
<feature type="compositionally biased region" description="Basic and acidic residues" evidence="1">
    <location>
        <begin position="1339"/>
        <end position="1348"/>
    </location>
</feature>
<feature type="region of interest" description="Disordered" evidence="1">
    <location>
        <begin position="233"/>
        <end position="255"/>
    </location>
</feature>
<feature type="compositionally biased region" description="Low complexity" evidence="1">
    <location>
        <begin position="241"/>
        <end position="255"/>
    </location>
</feature>
<dbReference type="SUPFAM" id="SSF57414">
    <property type="entry name" value="Hairpin loop containing domain-like"/>
    <property type="match status" value="2"/>
</dbReference>
<feature type="domain" description="Apple" evidence="3">
    <location>
        <begin position="974"/>
        <end position="1055"/>
    </location>
</feature>
<reference evidence="4" key="1">
    <citation type="submission" date="2022-01" db="EMBL/GenBank/DDBJ databases">
        <title>Genome Sequence Resource for Two Populations of Ditylenchus destructor, the Migratory Endoparasitic Phytonematode.</title>
        <authorList>
            <person name="Zhang H."/>
            <person name="Lin R."/>
            <person name="Xie B."/>
        </authorList>
    </citation>
    <scope>NUCLEOTIDE SEQUENCE</scope>
    <source>
        <strain evidence="4">BazhouSP</strain>
    </source>
</reference>
<dbReference type="CDD" id="cd01099">
    <property type="entry name" value="PAN_AP_HGF"/>
    <property type="match status" value="2"/>
</dbReference>
<feature type="region of interest" description="Disordered" evidence="1">
    <location>
        <begin position="462"/>
        <end position="532"/>
    </location>
</feature>
<evidence type="ECO:0000259" key="3">
    <source>
        <dbReference type="PROSITE" id="PS50948"/>
    </source>
</evidence>
<feature type="compositionally biased region" description="Basic and acidic residues" evidence="1">
    <location>
        <begin position="1247"/>
        <end position="1257"/>
    </location>
</feature>
<dbReference type="InterPro" id="IPR003609">
    <property type="entry name" value="Pan_app"/>
</dbReference>
<feature type="compositionally biased region" description="Low complexity" evidence="1">
    <location>
        <begin position="1272"/>
        <end position="1293"/>
    </location>
</feature>
<feature type="region of interest" description="Disordered" evidence="1">
    <location>
        <begin position="1226"/>
        <end position="1452"/>
    </location>
</feature>
<comment type="caution">
    <text evidence="4">The sequence shown here is derived from an EMBL/GenBank/DDBJ whole genome shotgun (WGS) entry which is preliminary data.</text>
</comment>
<feature type="compositionally biased region" description="Low complexity" evidence="1">
    <location>
        <begin position="143"/>
        <end position="158"/>
    </location>
</feature>
<dbReference type="PANTHER" id="PTHR35193:SF5">
    <property type="entry name" value="FLOCCULATION PROTEIN FLO11"/>
    <property type="match status" value="1"/>
</dbReference>
<dbReference type="PANTHER" id="PTHR35193">
    <property type="entry name" value="MUCIN 13A, CELL SURFACE-ASSOCIATED-RELATED"/>
    <property type="match status" value="1"/>
</dbReference>
<feature type="chain" id="PRO_5042007211" evidence="2">
    <location>
        <begin position="41"/>
        <end position="1556"/>
    </location>
</feature>
<dbReference type="EMBL" id="JAKKPZ010000027">
    <property type="protein sequence ID" value="KAI1710173.1"/>
    <property type="molecule type" value="Genomic_DNA"/>
</dbReference>
<keyword evidence="5" id="KW-1185">Reference proteome</keyword>
<dbReference type="SMART" id="SM00473">
    <property type="entry name" value="PAN_AP"/>
    <property type="match status" value="5"/>
</dbReference>
<feature type="domain" description="Apple" evidence="3">
    <location>
        <begin position="674"/>
        <end position="762"/>
    </location>
</feature>
<evidence type="ECO:0000256" key="1">
    <source>
        <dbReference type="SAM" id="MobiDB-lite"/>
    </source>
</evidence>
<name>A0AAD4R530_9BILA</name>
<feature type="region of interest" description="Disordered" evidence="1">
    <location>
        <begin position="922"/>
        <end position="961"/>
    </location>
</feature>